<feature type="region of interest" description="Disordered" evidence="1">
    <location>
        <begin position="424"/>
        <end position="558"/>
    </location>
</feature>
<comment type="caution">
    <text evidence="2">The sequence shown here is derived from an EMBL/GenBank/DDBJ whole genome shotgun (WGS) entry which is preliminary data.</text>
</comment>
<organism evidence="2 3">
    <name type="scientific">Rhodofomes roseus</name>
    <dbReference type="NCBI Taxonomy" id="34475"/>
    <lineage>
        <taxon>Eukaryota</taxon>
        <taxon>Fungi</taxon>
        <taxon>Dikarya</taxon>
        <taxon>Basidiomycota</taxon>
        <taxon>Agaricomycotina</taxon>
        <taxon>Agaricomycetes</taxon>
        <taxon>Polyporales</taxon>
        <taxon>Rhodofomes</taxon>
    </lineage>
</organism>
<feature type="compositionally biased region" description="Basic and acidic residues" evidence="1">
    <location>
        <begin position="237"/>
        <end position="248"/>
    </location>
</feature>
<feature type="region of interest" description="Disordered" evidence="1">
    <location>
        <begin position="732"/>
        <end position="763"/>
    </location>
</feature>
<sequence length="763" mass="83620">MSRPTSPMRTEPDGGNDPAVPLTSGAVAVATDAVELPPPTVATTSDGHVDTTQDVSNVTNAGLAAPQPHAGTAHRMPSLFAPTRQGWSPRYPLLPAMLHAPGTCVACDSWAAHLPQSEEQDPGFVTAAYNAFTQIHLQHEADLVQRGWVQGGRELAEQQRRHVESMEQDLWRARDEVNHLLTRIRDVEEALHDTRDRLHASDDRVGRRDRTIEQLERDVERLRREIGDRQVVNPPETKVDPELLEPRDGPTGGPTTTRPPPPPPQAIAPPPTPTSTSHPSRPTMPRVMNDWADFSGSEGDSDDDDDDPKEERRRIDRGKSRMAMNKGKGKQQEGGQPQFFGGTGAPPAAPEGWPVGVQLPQNSVIAMAERWFNFIPRSSRDARRLIDAARRGDETAVVRARDLVTQANRDGALRGVNGIYTLVSNWQPPRNVPAAAPMRSHGETTEQDERDLRQALLESREEARRRAAAAPTGSTGAGPSGHRTSAATSSRGRGAAASSTRMDHGAGRQTGSTRLGPTFSQVDGQSQSTKRKAESPAAKMRAPPTKKAKKLPQPTNQSSIEDWQEWYATYPRNILSSMRVGSDGVPEYDDVAALHTARRIGPHLGRYYWEVAVAQLFSIEGLYGHVVQLGNYPIGDVTSTVPYPWTGANSTIFDVARWFAASGYQPHEVQYLERYFIRRRNEHERRGLEEGVPFTTFPTSPGDVHDEDVPRIDQLPVIPSHVRMPTADVAMGAAVAGETPQPSTAGTPADETHPTEDRADQQQ</sequence>
<gene>
    <name evidence="2" type="ORF">C8Q71DRAFT_852275</name>
</gene>
<accession>A0ABQ8KWS5</accession>
<dbReference type="Proteomes" id="UP000814176">
    <property type="component" value="Unassembled WGS sequence"/>
</dbReference>
<dbReference type="GeneID" id="72007546"/>
<evidence type="ECO:0000313" key="2">
    <source>
        <dbReference type="EMBL" id="KAH9843752.1"/>
    </source>
</evidence>
<feature type="compositionally biased region" description="Pro residues" evidence="1">
    <location>
        <begin position="257"/>
        <end position="273"/>
    </location>
</feature>
<evidence type="ECO:0000313" key="3">
    <source>
        <dbReference type="Proteomes" id="UP000814176"/>
    </source>
</evidence>
<feature type="compositionally biased region" description="Low complexity" evidence="1">
    <location>
        <begin position="480"/>
        <end position="500"/>
    </location>
</feature>
<keyword evidence="3" id="KW-1185">Reference proteome</keyword>
<feature type="compositionally biased region" description="Polar residues" evidence="1">
    <location>
        <begin position="509"/>
        <end position="528"/>
    </location>
</feature>
<dbReference type="RefSeq" id="XP_047784562.1">
    <property type="nucleotide sequence ID" value="XM_047926814.1"/>
</dbReference>
<feature type="region of interest" description="Disordered" evidence="1">
    <location>
        <begin position="226"/>
        <end position="355"/>
    </location>
</feature>
<dbReference type="EMBL" id="JADCUA010000001">
    <property type="protein sequence ID" value="KAH9843752.1"/>
    <property type="molecule type" value="Genomic_DNA"/>
</dbReference>
<reference evidence="2 3" key="1">
    <citation type="journal article" date="2021" name="Environ. Microbiol.">
        <title>Gene family expansions and transcriptome signatures uncover fungal adaptations to wood decay.</title>
        <authorList>
            <person name="Hage H."/>
            <person name="Miyauchi S."/>
            <person name="Viragh M."/>
            <person name="Drula E."/>
            <person name="Min B."/>
            <person name="Chaduli D."/>
            <person name="Navarro D."/>
            <person name="Favel A."/>
            <person name="Norest M."/>
            <person name="Lesage-Meessen L."/>
            <person name="Balint B."/>
            <person name="Merenyi Z."/>
            <person name="de Eugenio L."/>
            <person name="Morin E."/>
            <person name="Martinez A.T."/>
            <person name="Baldrian P."/>
            <person name="Stursova M."/>
            <person name="Martinez M.J."/>
            <person name="Novotny C."/>
            <person name="Magnuson J.K."/>
            <person name="Spatafora J.W."/>
            <person name="Maurice S."/>
            <person name="Pangilinan J."/>
            <person name="Andreopoulos W."/>
            <person name="LaButti K."/>
            <person name="Hundley H."/>
            <person name="Na H."/>
            <person name="Kuo A."/>
            <person name="Barry K."/>
            <person name="Lipzen A."/>
            <person name="Henrissat B."/>
            <person name="Riley R."/>
            <person name="Ahrendt S."/>
            <person name="Nagy L.G."/>
            <person name="Grigoriev I.V."/>
            <person name="Martin F."/>
            <person name="Rosso M.N."/>
        </authorList>
    </citation>
    <scope>NUCLEOTIDE SEQUENCE [LARGE SCALE GENOMIC DNA]</scope>
    <source>
        <strain evidence="2 3">CIRM-BRFM 1785</strain>
    </source>
</reference>
<name>A0ABQ8KWS5_9APHY</name>
<evidence type="ECO:0000256" key="1">
    <source>
        <dbReference type="SAM" id="MobiDB-lite"/>
    </source>
</evidence>
<dbReference type="PROSITE" id="PS50330">
    <property type="entry name" value="UIM"/>
    <property type="match status" value="1"/>
</dbReference>
<feature type="compositionally biased region" description="Basic and acidic residues" evidence="1">
    <location>
        <begin position="450"/>
        <end position="465"/>
    </location>
</feature>
<dbReference type="InterPro" id="IPR003903">
    <property type="entry name" value="UIM_dom"/>
</dbReference>
<feature type="compositionally biased region" description="Acidic residues" evidence="1">
    <location>
        <begin position="299"/>
        <end position="308"/>
    </location>
</feature>
<feature type="compositionally biased region" description="Low complexity" evidence="1">
    <location>
        <begin position="274"/>
        <end position="285"/>
    </location>
</feature>
<proteinExistence type="predicted"/>
<feature type="compositionally biased region" description="Basic and acidic residues" evidence="1">
    <location>
        <begin position="750"/>
        <end position="763"/>
    </location>
</feature>
<feature type="region of interest" description="Disordered" evidence="1">
    <location>
        <begin position="1"/>
        <end position="22"/>
    </location>
</feature>
<protein>
    <submittedName>
        <fullName evidence="2">Uncharacterized protein</fullName>
    </submittedName>
</protein>
<feature type="compositionally biased region" description="Basic and acidic residues" evidence="1">
    <location>
        <begin position="309"/>
        <end position="319"/>
    </location>
</feature>